<dbReference type="SUPFAM" id="SSF56954">
    <property type="entry name" value="Outer membrane efflux proteins (OEP)"/>
    <property type="match status" value="1"/>
</dbReference>
<comment type="similarity">
    <text evidence="1 2">Belongs to the outer membrane factor (OMF) (TC 1.B.17) family.</text>
</comment>
<dbReference type="Gene3D" id="1.20.1600.10">
    <property type="entry name" value="Outer membrane efflux proteins (OEP)"/>
    <property type="match status" value="1"/>
</dbReference>
<comment type="subcellular location">
    <subcellularLocation>
        <location evidence="2">Cell outer membrane</location>
        <topology evidence="2">Lipid-anchor</topology>
    </subcellularLocation>
</comment>
<reference evidence="3" key="2">
    <citation type="submission" date="2022-12" db="EMBL/GenBank/DDBJ databases">
        <title>Comparative genomics of Legionella pneumophila isolates from the West Bank and Germany support molecular epidemiology of Legionnaires disease.</title>
        <authorList>
            <person name="Zayed A.R."/>
            <person name="Bitar D.M."/>
            <person name="Steinert M."/>
            <person name="Lueck C."/>
            <person name="Brettar I."/>
            <person name="Hoefle M.G."/>
            <person name="Bunk B."/>
        </authorList>
    </citation>
    <scope>NUCLEOTIDE SEQUENCE</scope>
    <source>
        <strain evidence="3">H23</strain>
    </source>
</reference>
<dbReference type="NCBIfam" id="TIGR01845">
    <property type="entry name" value="outer_NodT"/>
    <property type="match status" value="1"/>
</dbReference>
<dbReference type="AlphaFoldDB" id="A0A378K9L6"/>
<sequence>MYRKRWLILLCALLNNGCLWLGSEYRKPHVNTPQKWPHKYSIQTEQAAYLPDLHWWKQFNSKELNASIQKALQNNHQIHLAMANIESAQGQLRQVQLSWLPNLTGLAGYTQFPVLGNPGTTAIAYPAYIINIFQQYKQQKSAQAMLEASIYAQYSARLVVIAQTAASFFTLVAQNEALHLYNKLLKDYRTYLKLTQSQYRSGLISLDNITQIKSHIQRIEAQIKVVQHNIVVTKNALHFLFNENPGDVETKTLFENIDSNQLVPGNLPASVLRVRPDIHEAEALLKAAHADVGAIAANLLPGINLGAYLGEGSNVDGAIKLGQAYLNGPIIDLPLFAQVDVSKARYKAIYIKYITTIRKALRDVANDLSAYSTSSQQLNNNLSALSDEKQQCHLAEVRYRHGIDDYLNLIKCQILLDEFKLVINQNKLEKLLSIVALYQDLGGGYRGH</sequence>
<dbReference type="Proteomes" id="UP001071279">
    <property type="component" value="Unassembled WGS sequence"/>
</dbReference>
<dbReference type="PANTHER" id="PTHR30203">
    <property type="entry name" value="OUTER MEMBRANE CATION EFFLUX PROTEIN"/>
    <property type="match status" value="1"/>
</dbReference>
<gene>
    <name evidence="4" type="primary">ttgC_1</name>
    <name evidence="4" type="ORF">NCTC12000_00393</name>
    <name evidence="3" type="ORF">O6C86_00985</name>
</gene>
<keyword evidence="2" id="KW-0449">Lipoprotein</keyword>
<keyword evidence="2" id="KW-0472">Membrane</keyword>
<protein>
    <submittedName>
        <fullName evidence="3">Efflux transporter outer membrane subunit</fullName>
    </submittedName>
    <submittedName>
        <fullName evidence="4">Outer membrane channel protein</fullName>
    </submittedName>
</protein>
<reference evidence="4 5" key="1">
    <citation type="submission" date="2018-06" db="EMBL/GenBank/DDBJ databases">
        <authorList>
            <consortium name="Pathogen Informatics"/>
            <person name="Doyle S."/>
        </authorList>
    </citation>
    <scope>NUCLEOTIDE SEQUENCE [LARGE SCALE GENOMIC DNA]</scope>
    <source>
        <strain evidence="4 5">NCTC12000</strain>
    </source>
</reference>
<dbReference type="RefSeq" id="WP_011945497.1">
    <property type="nucleotide sequence ID" value="NZ_BAZA01000079.1"/>
</dbReference>
<dbReference type="EMBL" id="UGOL01000001">
    <property type="protein sequence ID" value="STX78424.1"/>
    <property type="molecule type" value="Genomic_DNA"/>
</dbReference>
<keyword evidence="2" id="KW-0564">Palmitate</keyword>
<dbReference type="GO" id="GO:0015562">
    <property type="term" value="F:efflux transmembrane transporter activity"/>
    <property type="evidence" value="ECO:0007669"/>
    <property type="project" value="InterPro"/>
</dbReference>
<dbReference type="GO" id="GO:0009279">
    <property type="term" value="C:cell outer membrane"/>
    <property type="evidence" value="ECO:0007669"/>
    <property type="project" value="UniProtKB-SubCell"/>
</dbReference>
<keyword evidence="2" id="KW-0812">Transmembrane</keyword>
<organism evidence="4 5">
    <name type="scientific">Legionella pneumophila</name>
    <dbReference type="NCBI Taxonomy" id="446"/>
    <lineage>
        <taxon>Bacteria</taxon>
        <taxon>Pseudomonadati</taxon>
        <taxon>Pseudomonadota</taxon>
        <taxon>Gammaproteobacteria</taxon>
        <taxon>Legionellales</taxon>
        <taxon>Legionellaceae</taxon>
        <taxon>Legionella</taxon>
    </lineage>
</organism>
<evidence type="ECO:0000313" key="3">
    <source>
        <dbReference type="EMBL" id="MCZ4717790.1"/>
    </source>
</evidence>
<dbReference type="InterPro" id="IPR010131">
    <property type="entry name" value="MdtP/NodT-like"/>
</dbReference>
<proteinExistence type="inferred from homology"/>
<dbReference type="EMBL" id="JAPXIC010000003">
    <property type="protein sequence ID" value="MCZ4717790.1"/>
    <property type="molecule type" value="Genomic_DNA"/>
</dbReference>
<dbReference type="PANTHER" id="PTHR30203:SF32">
    <property type="entry name" value="CATION EFFLUX SYSTEM PROTEIN CUSC"/>
    <property type="match status" value="1"/>
</dbReference>
<evidence type="ECO:0000256" key="2">
    <source>
        <dbReference type="RuleBase" id="RU362097"/>
    </source>
</evidence>
<evidence type="ECO:0000313" key="5">
    <source>
        <dbReference type="Proteomes" id="UP000254631"/>
    </source>
</evidence>
<evidence type="ECO:0000256" key="1">
    <source>
        <dbReference type="ARBA" id="ARBA00007613"/>
    </source>
</evidence>
<dbReference type="Proteomes" id="UP000254631">
    <property type="component" value="Unassembled WGS sequence"/>
</dbReference>
<accession>A0A378K9L6</accession>
<dbReference type="Gene3D" id="2.20.200.10">
    <property type="entry name" value="Outer membrane efflux proteins (OEP)"/>
    <property type="match status" value="1"/>
</dbReference>
<keyword evidence="2" id="KW-1134">Transmembrane beta strand</keyword>
<evidence type="ECO:0000313" key="4">
    <source>
        <dbReference type="EMBL" id="STX78424.1"/>
    </source>
</evidence>
<name>A0A378K9L6_LEGPN</name>
<dbReference type="Pfam" id="PF02321">
    <property type="entry name" value="OEP"/>
    <property type="match status" value="2"/>
</dbReference>
<dbReference type="InterPro" id="IPR003423">
    <property type="entry name" value="OMP_efflux"/>
</dbReference>